<gene>
    <name evidence="1" type="ORF">DMENIID0003_02400</name>
</gene>
<accession>A0AAT9GBU6</accession>
<dbReference type="AlphaFoldDB" id="A0AAT9GBU6"/>
<name>A0AAT9GBU6_9RICK</name>
<organism evidence="1">
    <name type="scientific">Wolbachia endosymbiont of Sergentomyia squamirostris</name>
    <dbReference type="NCBI Taxonomy" id="3113640"/>
    <lineage>
        <taxon>Bacteria</taxon>
        <taxon>Pseudomonadati</taxon>
        <taxon>Pseudomonadota</taxon>
        <taxon>Alphaproteobacteria</taxon>
        <taxon>Rickettsiales</taxon>
        <taxon>Anaplasmataceae</taxon>
        <taxon>Wolbachieae</taxon>
        <taxon>Wolbachia</taxon>
    </lineage>
</organism>
<dbReference type="EMBL" id="AP029172">
    <property type="protein sequence ID" value="BFD47166.1"/>
    <property type="molecule type" value="Genomic_DNA"/>
</dbReference>
<evidence type="ECO:0008006" key="2">
    <source>
        <dbReference type="Google" id="ProtNLM"/>
    </source>
</evidence>
<reference evidence="1" key="1">
    <citation type="submission" date="2024-01" db="EMBL/GenBank/DDBJ databases">
        <title>Sequencing the genomes of a sandfly, Sergentomyia squamirostris, and its two endosymbionts.</title>
        <authorList>
            <person name="Itokawa K."/>
            <person name="Sanjoba C."/>
        </authorList>
    </citation>
    <scope>NUCLEOTIDE SEQUENCE</scope>
    <source>
        <strain evidence="1">WSSQ</strain>
    </source>
</reference>
<protein>
    <recommendedName>
        <fullName evidence="2">Transposase</fullName>
    </recommendedName>
</protein>
<proteinExistence type="predicted"/>
<sequence length="113" mass="12875">MSQKVVNRTTGLVDYKELEANILSSIREGRPLTGRDGAFTPLIKKLLEASLEGEIENHLLAESEENNRRNGRNGKTLRTSAHSLLLDFLVYLVYLFCHSAEQIHSTYGQYIFY</sequence>
<evidence type="ECO:0000313" key="1">
    <source>
        <dbReference type="EMBL" id="BFD47166.1"/>
    </source>
</evidence>